<organism evidence="2 4">
    <name type="scientific">Acropora cervicornis</name>
    <name type="common">Staghorn coral</name>
    <dbReference type="NCBI Taxonomy" id="6130"/>
    <lineage>
        <taxon>Eukaryota</taxon>
        <taxon>Metazoa</taxon>
        <taxon>Cnidaria</taxon>
        <taxon>Anthozoa</taxon>
        <taxon>Hexacorallia</taxon>
        <taxon>Scleractinia</taxon>
        <taxon>Astrocoeniina</taxon>
        <taxon>Acroporidae</taxon>
        <taxon>Acropora</taxon>
    </lineage>
</organism>
<dbReference type="Proteomes" id="UP001249851">
    <property type="component" value="Unassembled WGS sequence"/>
</dbReference>
<keyword evidence="4" id="KW-1185">Reference proteome</keyword>
<dbReference type="EMBL" id="JARQWQ010000004">
    <property type="protein sequence ID" value="KAK2572148.1"/>
    <property type="molecule type" value="Genomic_DNA"/>
</dbReference>
<evidence type="ECO:0000313" key="4">
    <source>
        <dbReference type="Proteomes" id="UP001249851"/>
    </source>
</evidence>
<dbReference type="AlphaFoldDB" id="A0AAD9VFK1"/>
<feature type="region of interest" description="Disordered" evidence="1">
    <location>
        <begin position="46"/>
        <end position="71"/>
    </location>
</feature>
<dbReference type="EMBL" id="JARQWQ010000004">
    <property type="protein sequence ID" value="KAK2572147.1"/>
    <property type="molecule type" value="Genomic_DNA"/>
</dbReference>
<comment type="caution">
    <text evidence="2">The sequence shown here is derived from an EMBL/GenBank/DDBJ whole genome shotgun (WGS) entry which is preliminary data.</text>
</comment>
<sequence>MEKEKSKLRKLKKSFVRRKKLYEARQVNRKFQQDPGSVHSCIGKMLEKQQENEKPRDDRTPLQGQQNEKRKFEGIEEASEFWRALWEGTGNGNAGMEWIEDVREAMKETSIFCFSDSLLLIHYRKKFDRPLFN</sequence>
<evidence type="ECO:0000313" key="2">
    <source>
        <dbReference type="EMBL" id="KAK2572147.1"/>
    </source>
</evidence>
<reference evidence="2" key="1">
    <citation type="journal article" date="2023" name="G3 (Bethesda)">
        <title>Whole genome assembly and annotation of the endangered Caribbean coral Acropora cervicornis.</title>
        <authorList>
            <person name="Selwyn J.D."/>
            <person name="Vollmer S.V."/>
        </authorList>
    </citation>
    <scope>NUCLEOTIDE SEQUENCE</scope>
    <source>
        <strain evidence="2">K2</strain>
    </source>
</reference>
<reference evidence="2" key="2">
    <citation type="journal article" date="2023" name="Science">
        <title>Genomic signatures of disease resistance in endangered staghorn corals.</title>
        <authorList>
            <person name="Vollmer S.V."/>
            <person name="Selwyn J.D."/>
            <person name="Despard B.A."/>
            <person name="Roesel C.L."/>
        </authorList>
    </citation>
    <scope>NUCLEOTIDE SEQUENCE</scope>
    <source>
        <strain evidence="2">K2</strain>
    </source>
</reference>
<accession>A0AAD9VFK1</accession>
<feature type="compositionally biased region" description="Basic and acidic residues" evidence="1">
    <location>
        <begin position="46"/>
        <end position="60"/>
    </location>
</feature>
<evidence type="ECO:0000256" key="1">
    <source>
        <dbReference type="SAM" id="MobiDB-lite"/>
    </source>
</evidence>
<gene>
    <name evidence="2" type="ORF">P5673_002356</name>
    <name evidence="3" type="ORF">P5673_002357</name>
</gene>
<evidence type="ECO:0000313" key="3">
    <source>
        <dbReference type="EMBL" id="KAK2572148.1"/>
    </source>
</evidence>
<name>A0AAD9VFK1_ACRCE</name>
<proteinExistence type="predicted"/>
<protein>
    <submittedName>
        <fullName evidence="2">Uncharacterized protein</fullName>
    </submittedName>
</protein>